<evidence type="ECO:0000313" key="6">
    <source>
        <dbReference type="Proteomes" id="UP000054632"/>
    </source>
</evidence>
<feature type="compositionally biased region" description="Acidic residues" evidence="1">
    <location>
        <begin position="44"/>
        <end position="60"/>
    </location>
</feature>
<dbReference type="EMBL" id="JYDR01000002">
    <property type="protein sequence ID" value="KRY79219.1"/>
    <property type="molecule type" value="Genomic_DNA"/>
</dbReference>
<evidence type="ECO:0000256" key="1">
    <source>
        <dbReference type="SAM" id="MobiDB-lite"/>
    </source>
</evidence>
<dbReference type="EMBL" id="JYDV01000002">
    <property type="protein sequence ID" value="KRZ45932.1"/>
    <property type="molecule type" value="Genomic_DNA"/>
</dbReference>
<organism evidence="3 6">
    <name type="scientific">Trichinella pseudospiralis</name>
    <name type="common">Parasitic roundworm</name>
    <dbReference type="NCBI Taxonomy" id="6337"/>
    <lineage>
        <taxon>Eukaryota</taxon>
        <taxon>Metazoa</taxon>
        <taxon>Ecdysozoa</taxon>
        <taxon>Nematoda</taxon>
        <taxon>Enoplea</taxon>
        <taxon>Dorylaimia</taxon>
        <taxon>Trichinellida</taxon>
        <taxon>Trichinellidae</taxon>
        <taxon>Trichinella</taxon>
    </lineage>
</organism>
<evidence type="ECO:0000313" key="7">
    <source>
        <dbReference type="Proteomes" id="UP000054805"/>
    </source>
</evidence>
<feature type="compositionally biased region" description="Basic and acidic residues" evidence="1">
    <location>
        <begin position="61"/>
        <end position="72"/>
    </location>
</feature>
<comment type="caution">
    <text evidence="3">The sequence shown here is derived from an EMBL/GenBank/DDBJ whole genome shotgun (WGS) entry which is preliminary data.</text>
</comment>
<feature type="non-terminal residue" evidence="3">
    <location>
        <position position="158"/>
    </location>
</feature>
<dbReference type="AlphaFoldDB" id="A0A0V1F245"/>
<dbReference type="EMBL" id="JYDU01000019">
    <property type="protein sequence ID" value="KRX98734.1"/>
    <property type="molecule type" value="Genomic_DNA"/>
</dbReference>
<dbReference type="Proteomes" id="UP000054805">
    <property type="component" value="Unassembled WGS sequence"/>
</dbReference>
<accession>A0A0V1F245</accession>
<reference evidence="6 7" key="1">
    <citation type="submission" date="2015-01" db="EMBL/GenBank/DDBJ databases">
        <title>Evolution of Trichinella species and genotypes.</title>
        <authorList>
            <person name="Korhonen P.K."/>
            <person name="Edoardo P."/>
            <person name="Giuseppe L.R."/>
            <person name="Gasser R.B."/>
        </authorList>
    </citation>
    <scope>NUCLEOTIDE SEQUENCE [LARGE SCALE GENOMIC DNA]</scope>
    <source>
        <strain evidence="3">ISS13</strain>
        <strain evidence="2">ISS141</strain>
        <strain evidence="5">ISS176</strain>
        <strain evidence="4">ISS588</strain>
    </source>
</reference>
<dbReference type="Proteomes" id="UP000054632">
    <property type="component" value="Unassembled WGS sequence"/>
</dbReference>
<dbReference type="Proteomes" id="UP000054826">
    <property type="component" value="Unassembled WGS sequence"/>
</dbReference>
<name>A0A0V1F245_TRIPS</name>
<feature type="non-terminal residue" evidence="3">
    <location>
        <position position="1"/>
    </location>
</feature>
<evidence type="ECO:0000313" key="5">
    <source>
        <dbReference type="EMBL" id="KRZ45932.1"/>
    </source>
</evidence>
<feature type="region of interest" description="Disordered" evidence="1">
    <location>
        <begin position="42"/>
        <end position="72"/>
    </location>
</feature>
<dbReference type="EMBL" id="JYDS01000016">
    <property type="protein sequence ID" value="KRZ32418.1"/>
    <property type="molecule type" value="Genomic_DNA"/>
</dbReference>
<evidence type="ECO:0000313" key="2">
    <source>
        <dbReference type="EMBL" id="KRX98734.1"/>
    </source>
</evidence>
<sequence>LYPGSKTCISIIYNHSFRKVVQDGDSMYFTKLNSGDEAQCESIDCGDSESSEQELSEGETCENHESPSENLEEELKALEEEIQIDIEELRKQYLKKDCEENQNQDDARREVFVIESGSEPKMSVISLPSYFEISTESDDDPDYEPESEDEQLRSSCLK</sequence>
<dbReference type="Proteomes" id="UP000054815">
    <property type="component" value="Unassembled WGS sequence"/>
</dbReference>
<feature type="compositionally biased region" description="Acidic residues" evidence="1">
    <location>
        <begin position="135"/>
        <end position="149"/>
    </location>
</feature>
<dbReference type="OrthoDB" id="5920316at2759"/>
<evidence type="ECO:0000313" key="3">
    <source>
        <dbReference type="EMBL" id="KRY79219.1"/>
    </source>
</evidence>
<feature type="region of interest" description="Disordered" evidence="1">
    <location>
        <begin position="130"/>
        <end position="158"/>
    </location>
</feature>
<evidence type="ECO:0000313" key="4">
    <source>
        <dbReference type="EMBL" id="KRZ32418.1"/>
    </source>
</evidence>
<proteinExistence type="predicted"/>
<keyword evidence="7" id="KW-1185">Reference proteome</keyword>
<gene>
    <name evidence="3" type="ORF">T4A_1410</name>
    <name evidence="4" type="ORF">T4B_3095</name>
    <name evidence="5" type="ORF">T4C_3706</name>
    <name evidence="2" type="ORF">T4E_5379</name>
</gene>
<protein>
    <submittedName>
        <fullName evidence="3">Uncharacterized protein</fullName>
    </submittedName>
</protein>